<reference evidence="4 5" key="1">
    <citation type="submission" date="2016-11" db="EMBL/GenBank/DDBJ databases">
        <authorList>
            <person name="Jaros S."/>
            <person name="Januszkiewicz K."/>
            <person name="Wedrychowicz H."/>
        </authorList>
    </citation>
    <scope>NUCLEOTIDE SEQUENCE [LARGE SCALE GENOMIC DNA]</scope>
    <source>
        <strain evidence="4 5">DSM 15929</strain>
    </source>
</reference>
<evidence type="ECO:0000256" key="1">
    <source>
        <dbReference type="ARBA" id="ARBA00022723"/>
    </source>
</evidence>
<keyword evidence="4" id="KW-0456">Lyase</keyword>
<proteinExistence type="predicted"/>
<accession>A0A1M6YNF0</accession>
<dbReference type="PANTHER" id="PTHR43432:SF4">
    <property type="entry name" value="RADICAL SAM CORE DOMAIN-CONTAINING PROTEIN"/>
    <property type="match status" value="1"/>
</dbReference>
<evidence type="ECO:0000256" key="2">
    <source>
        <dbReference type="ARBA" id="ARBA00023004"/>
    </source>
</evidence>
<gene>
    <name evidence="4" type="ORF">SAMN02745136_04321</name>
</gene>
<protein>
    <submittedName>
        <fullName evidence="4">DNA repair photolyase</fullName>
    </submittedName>
</protein>
<dbReference type="AlphaFoldDB" id="A0A1M6YNF0"/>
<dbReference type="OrthoDB" id="2042994at2"/>
<dbReference type="InterPro" id="IPR040086">
    <property type="entry name" value="MJ0683-like"/>
</dbReference>
<evidence type="ECO:0000313" key="4">
    <source>
        <dbReference type="EMBL" id="SHL19737.1"/>
    </source>
</evidence>
<dbReference type="RefSeq" id="WP_073279091.1">
    <property type="nucleotide sequence ID" value="NZ_FRAC01000026.1"/>
</dbReference>
<name>A0A1M6YNF0_9FIRM</name>
<dbReference type="Proteomes" id="UP000184386">
    <property type="component" value="Unassembled WGS sequence"/>
</dbReference>
<dbReference type="EMBL" id="FRAC01000026">
    <property type="protein sequence ID" value="SHL19737.1"/>
    <property type="molecule type" value="Genomic_DNA"/>
</dbReference>
<sequence>MLDVTEEEIKRLILSMDYNINHEQERDLRISYLELKKLQYQHFPFEEINEIYNLNLKKYYNPYLSLAFIYLCMNQEDCNICLLLKYFIKNKILNFKSGKRIPYLNTKYEIYLKYKQKFHLSNTELRIVDFAIRLGLNYPGIIGSPMNEYAFKENVLSNPNLVNNLKEIVANQIITDRGSINSNYMISQMKGGMSIDLVIGCPMGCIYCYRRDDFGDIYDKRWQPNFIISPSEGIHRLLNHPWFTPHITPLGIHMSTTEAFLPSIWPSTYKILKSLDELKLTNRVTIITKYVLEEEKLALLNEFQYLDIDICVCYSGLPQVIEPTSSKERLRLLANISHYSNLTGIGYYRPIIEGYNTSEDIIYQTFQLFKETGVRVIVIGGLKFSDEHKKYFCNKNIELPTNEFVEGRKYLSESTIDKMRRIFNEVFDKEDNCKLLKHSSCARVVAREGCITDYNGQFYINHNFGCTDDCKNQKSCKSPIIPNEEQINSILIRLFRGKIEYEIKDNMLLIHKELSRYEKTFLTHNLLIPVQSDI</sequence>
<dbReference type="PANTHER" id="PTHR43432">
    <property type="entry name" value="SLR0285 PROTEIN"/>
    <property type="match status" value="1"/>
</dbReference>
<dbReference type="GO" id="GO:0051536">
    <property type="term" value="F:iron-sulfur cluster binding"/>
    <property type="evidence" value="ECO:0007669"/>
    <property type="project" value="UniProtKB-KW"/>
</dbReference>
<evidence type="ECO:0000313" key="5">
    <source>
        <dbReference type="Proteomes" id="UP000184386"/>
    </source>
</evidence>
<organism evidence="4 5">
    <name type="scientific">Anaerocolumna jejuensis DSM 15929</name>
    <dbReference type="NCBI Taxonomy" id="1121322"/>
    <lineage>
        <taxon>Bacteria</taxon>
        <taxon>Bacillati</taxon>
        <taxon>Bacillota</taxon>
        <taxon>Clostridia</taxon>
        <taxon>Lachnospirales</taxon>
        <taxon>Lachnospiraceae</taxon>
        <taxon>Anaerocolumna</taxon>
    </lineage>
</organism>
<keyword evidence="3" id="KW-0411">Iron-sulfur</keyword>
<dbReference type="STRING" id="1121322.SAMN02745136_04321"/>
<evidence type="ECO:0000256" key="3">
    <source>
        <dbReference type="ARBA" id="ARBA00023014"/>
    </source>
</evidence>
<keyword evidence="2" id="KW-0408">Iron</keyword>
<dbReference type="GO" id="GO:0016829">
    <property type="term" value="F:lyase activity"/>
    <property type="evidence" value="ECO:0007669"/>
    <property type="project" value="UniProtKB-KW"/>
</dbReference>
<keyword evidence="5" id="KW-1185">Reference proteome</keyword>
<dbReference type="Gene3D" id="3.20.20.70">
    <property type="entry name" value="Aldolase class I"/>
    <property type="match status" value="1"/>
</dbReference>
<dbReference type="GO" id="GO:0046872">
    <property type="term" value="F:metal ion binding"/>
    <property type="evidence" value="ECO:0007669"/>
    <property type="project" value="UniProtKB-KW"/>
</dbReference>
<dbReference type="InterPro" id="IPR013785">
    <property type="entry name" value="Aldolase_TIM"/>
</dbReference>
<keyword evidence="1" id="KW-0479">Metal-binding</keyword>